<dbReference type="EMBL" id="CP029189">
    <property type="protein sequence ID" value="QES53510.1"/>
    <property type="molecule type" value="Genomic_DNA"/>
</dbReference>
<accession>A0A5P2DFY1</accession>
<organism evidence="4 5">
    <name type="scientific">Streptomyces venezuelae</name>
    <dbReference type="NCBI Taxonomy" id="54571"/>
    <lineage>
        <taxon>Bacteria</taxon>
        <taxon>Bacillati</taxon>
        <taxon>Actinomycetota</taxon>
        <taxon>Actinomycetes</taxon>
        <taxon>Kitasatosporales</taxon>
        <taxon>Streptomycetaceae</taxon>
        <taxon>Streptomyces</taxon>
    </lineage>
</organism>
<dbReference type="RefSeq" id="WP_150256300.1">
    <property type="nucleotide sequence ID" value="NZ_CP029189.1"/>
</dbReference>
<comment type="similarity">
    <text evidence="1">To bacterial alkanal monooxygenase alpha and beta chains.</text>
</comment>
<gene>
    <name evidence="4" type="ORF">DEJ51_03995</name>
</gene>
<dbReference type="SUPFAM" id="SSF51679">
    <property type="entry name" value="Bacterial luciferase-like"/>
    <property type="match status" value="1"/>
</dbReference>
<feature type="domain" description="Luciferase-like" evidence="3">
    <location>
        <begin position="6"/>
        <end position="116"/>
    </location>
</feature>
<evidence type="ECO:0000313" key="4">
    <source>
        <dbReference type="EMBL" id="QES53510.1"/>
    </source>
</evidence>
<dbReference type="GO" id="GO:0005829">
    <property type="term" value="C:cytosol"/>
    <property type="evidence" value="ECO:0007669"/>
    <property type="project" value="TreeGrafter"/>
</dbReference>
<dbReference type="InterPro" id="IPR050766">
    <property type="entry name" value="Bact_Lucif_Oxidored"/>
</dbReference>
<dbReference type="Pfam" id="PF00296">
    <property type="entry name" value="Bac_luciferase"/>
    <property type="match status" value="2"/>
</dbReference>
<sequence>MTELRLSVLDQTPVGEDHTPDQALRASVDLARAAEALGYTRYWVAEHHDSPGFASSAPEILAATLLAHTSRMRIGTGGVLLPRYDPAKVAEVFGVLASLHPGRVDLGIGRAGGPARDFPQRLAGLRALLTGGGVVPHAPVPPQMWLLGAGRESARLAGLLGTEFAFGHFFSPVGGQEAFEDYRDRFRTATGDRPGGALAVRVVTADSAGRAEELAQSLLLWRARKDLGEDGPLPAYETARRHRWTGAELERAKVHRTALVSGAPEQVAAALTALAGSHGVDELIVNTLTCDPADRRRSYELLSEAFALQAPGPRPAAPVAASAPGLRVQERSRPQVWSV</sequence>
<dbReference type="InterPro" id="IPR019949">
    <property type="entry name" value="CmoO-like"/>
</dbReference>
<dbReference type="Proteomes" id="UP000324101">
    <property type="component" value="Chromosome"/>
</dbReference>
<evidence type="ECO:0000259" key="3">
    <source>
        <dbReference type="Pfam" id="PF00296"/>
    </source>
</evidence>
<dbReference type="NCBIfam" id="TIGR03558">
    <property type="entry name" value="oxido_grp_1"/>
    <property type="match status" value="1"/>
</dbReference>
<feature type="region of interest" description="Disordered" evidence="2">
    <location>
        <begin position="312"/>
        <end position="339"/>
    </location>
</feature>
<dbReference type="AlphaFoldDB" id="A0A5P2DFY1"/>
<feature type="region of interest" description="Disordered" evidence="2">
    <location>
        <begin position="1"/>
        <end position="21"/>
    </location>
</feature>
<dbReference type="InterPro" id="IPR036661">
    <property type="entry name" value="Luciferase-like_sf"/>
</dbReference>
<feature type="domain" description="Luciferase-like" evidence="3">
    <location>
        <begin position="134"/>
        <end position="275"/>
    </location>
</feature>
<dbReference type="Gene3D" id="3.20.20.30">
    <property type="entry name" value="Luciferase-like domain"/>
    <property type="match status" value="1"/>
</dbReference>
<dbReference type="PANTHER" id="PTHR30137:SF20">
    <property type="entry name" value="N-ACETYL-S-ALKYLCYSTEINE MONOOXYGENASE"/>
    <property type="match status" value="1"/>
</dbReference>
<protein>
    <submittedName>
        <fullName evidence="4">LLM class flavin-dependent oxidoreductase</fullName>
    </submittedName>
</protein>
<dbReference type="GO" id="GO:0016705">
    <property type="term" value="F:oxidoreductase activity, acting on paired donors, with incorporation or reduction of molecular oxygen"/>
    <property type="evidence" value="ECO:0007669"/>
    <property type="project" value="InterPro"/>
</dbReference>
<evidence type="ECO:0000256" key="2">
    <source>
        <dbReference type="SAM" id="MobiDB-lite"/>
    </source>
</evidence>
<name>A0A5P2DFY1_STRVZ</name>
<evidence type="ECO:0000313" key="5">
    <source>
        <dbReference type="Proteomes" id="UP000324101"/>
    </source>
</evidence>
<dbReference type="OrthoDB" id="9780518at2"/>
<proteinExistence type="predicted"/>
<evidence type="ECO:0000256" key="1">
    <source>
        <dbReference type="ARBA" id="ARBA00007789"/>
    </source>
</evidence>
<dbReference type="CDD" id="cd00347">
    <property type="entry name" value="Flavin_utilizing_monoxygenases"/>
    <property type="match status" value="1"/>
</dbReference>
<dbReference type="PANTHER" id="PTHR30137">
    <property type="entry name" value="LUCIFERASE-LIKE MONOOXYGENASE"/>
    <property type="match status" value="1"/>
</dbReference>
<dbReference type="InterPro" id="IPR011251">
    <property type="entry name" value="Luciferase-like_dom"/>
</dbReference>
<reference evidence="4 5" key="1">
    <citation type="submission" date="2018-05" db="EMBL/GenBank/DDBJ databases">
        <title>Streptomyces venezuelae.</title>
        <authorList>
            <person name="Kim W."/>
            <person name="Lee N."/>
            <person name="Cho B.-K."/>
        </authorList>
    </citation>
    <scope>NUCLEOTIDE SEQUENCE [LARGE SCALE GENOMIC DNA]</scope>
    <source>
        <strain evidence="4 5">ATCC 21018</strain>
    </source>
</reference>